<organism evidence="1 2">
    <name type="scientific">Cryptotermes secundus</name>
    <dbReference type="NCBI Taxonomy" id="105785"/>
    <lineage>
        <taxon>Eukaryota</taxon>
        <taxon>Metazoa</taxon>
        <taxon>Ecdysozoa</taxon>
        <taxon>Arthropoda</taxon>
        <taxon>Hexapoda</taxon>
        <taxon>Insecta</taxon>
        <taxon>Pterygota</taxon>
        <taxon>Neoptera</taxon>
        <taxon>Polyneoptera</taxon>
        <taxon>Dictyoptera</taxon>
        <taxon>Blattodea</taxon>
        <taxon>Blattoidea</taxon>
        <taxon>Termitoidae</taxon>
        <taxon>Kalotermitidae</taxon>
        <taxon>Cryptotermitinae</taxon>
        <taxon>Cryptotermes</taxon>
    </lineage>
</organism>
<comment type="caution">
    <text evidence="1">The sequence shown here is derived from an EMBL/GenBank/DDBJ whole genome shotgun (WGS) entry which is preliminary data.</text>
</comment>
<dbReference type="Proteomes" id="UP000235965">
    <property type="component" value="Unassembled WGS sequence"/>
</dbReference>
<sequence length="50" mass="5923">MCNICIAIEECTWWKSLILNMLSFEIYPYNIHHSVCVINKTDKRFTPGVF</sequence>
<gene>
    <name evidence="1" type="ORF">B7P43_G15077</name>
</gene>
<keyword evidence="2" id="KW-1185">Reference proteome</keyword>
<dbReference type="EMBL" id="NEVH01018398">
    <property type="protein sequence ID" value="PNF23344.1"/>
    <property type="molecule type" value="Genomic_DNA"/>
</dbReference>
<protein>
    <submittedName>
        <fullName evidence="1">Uncharacterized protein</fullName>
    </submittedName>
</protein>
<evidence type="ECO:0000313" key="2">
    <source>
        <dbReference type="Proteomes" id="UP000235965"/>
    </source>
</evidence>
<dbReference type="AlphaFoldDB" id="A0A2J7Q437"/>
<dbReference type="InParanoid" id="A0A2J7Q437"/>
<name>A0A2J7Q437_9NEOP</name>
<accession>A0A2J7Q437</accession>
<reference evidence="1 2" key="1">
    <citation type="submission" date="2017-12" db="EMBL/GenBank/DDBJ databases">
        <title>Hemimetabolous genomes reveal molecular basis of termite eusociality.</title>
        <authorList>
            <person name="Harrison M.C."/>
            <person name="Jongepier E."/>
            <person name="Robertson H.M."/>
            <person name="Arning N."/>
            <person name="Bitard-Feildel T."/>
            <person name="Chao H."/>
            <person name="Childers C.P."/>
            <person name="Dinh H."/>
            <person name="Doddapaneni H."/>
            <person name="Dugan S."/>
            <person name="Gowin J."/>
            <person name="Greiner C."/>
            <person name="Han Y."/>
            <person name="Hu H."/>
            <person name="Hughes D.S.T."/>
            <person name="Huylmans A.-K."/>
            <person name="Kemena C."/>
            <person name="Kremer L.P.M."/>
            <person name="Lee S.L."/>
            <person name="Lopez-Ezquerra A."/>
            <person name="Mallet L."/>
            <person name="Monroy-Kuhn J.M."/>
            <person name="Moser A."/>
            <person name="Murali S.C."/>
            <person name="Muzny D.M."/>
            <person name="Otani S."/>
            <person name="Piulachs M.-D."/>
            <person name="Poelchau M."/>
            <person name="Qu J."/>
            <person name="Schaub F."/>
            <person name="Wada-Katsumata A."/>
            <person name="Worley K.C."/>
            <person name="Xie Q."/>
            <person name="Ylla G."/>
            <person name="Poulsen M."/>
            <person name="Gibbs R.A."/>
            <person name="Schal C."/>
            <person name="Richards S."/>
            <person name="Belles X."/>
            <person name="Korb J."/>
            <person name="Bornberg-Bauer E."/>
        </authorList>
    </citation>
    <scope>NUCLEOTIDE SEQUENCE [LARGE SCALE GENOMIC DNA]</scope>
    <source>
        <tissue evidence="1">Whole body</tissue>
    </source>
</reference>
<proteinExistence type="predicted"/>
<evidence type="ECO:0000313" key="1">
    <source>
        <dbReference type="EMBL" id="PNF23344.1"/>
    </source>
</evidence>